<reference evidence="7" key="2">
    <citation type="submission" date="2023-04" db="EMBL/GenBank/DDBJ databases">
        <authorList>
            <person name="Bu L."/>
            <person name="Lu L."/>
            <person name="Laidemitt M.R."/>
            <person name="Zhang S.M."/>
            <person name="Mutuku M."/>
            <person name="Mkoji G."/>
            <person name="Steinauer M."/>
            <person name="Loker E.S."/>
        </authorList>
    </citation>
    <scope>NUCLEOTIDE SEQUENCE</scope>
    <source>
        <strain evidence="7">KasaAsao</strain>
        <tissue evidence="7">Whole Snail</tissue>
    </source>
</reference>
<dbReference type="FunFam" id="3.40.50.300:FF:000366">
    <property type="entry name" value="GTPase, IMAP family member 2"/>
    <property type="match status" value="1"/>
</dbReference>
<sequence>MDSEPEIRPFKEKLRLFELGTERVLASERTKFLVDGLEQETSIYPAPTNKPTEQKYSIYQTPRNKPALILSQNKPTSRTKSTLDKPKPLPKPFQTAATFVAYNVANRNTSQCNRGSKPGEYTNMRVLQEQKAELELANQNINKTKPACDSQGQYAAKYTILKDNREHTQHTQEHIQEVQTTYPHDGEVGQGDAVDAENEDIPDYGQYTYLDDETKKLQRLNLERESVCEETSLALGGIESLETNDNSLLKLGIFFYKEDVDLMKKTRQEVEELTPAPEERFNGNYPDQIDLLLIGKTGHGKSALGNSILNRNAFVSKNSTSSVTKTVSRETSEMNGRIVTVVDGPGVGDTELGAEQAQKFIIEALSSAVAANPRGYHAFLLVIKLGGRLTSEEIDTIDFLKKILGKCFLRKFGILVVTYGDQLEKGTNFQNWVLQQTGVFVDIVKECNNRIILFDNKTDNKEEKEKQFNDLMRIIDHLVLENCRYSNEQFDLARSARNEIILESKKPVIVEESMLEANLIMQGIESCQVDAMDTKSTIRLNALLARAKALHKKLIADDNSTGVLKDIISHVESVQNTIQIEILLSERMSEIYKKMKEKELQLQRQYSRDIHDKFGEISNMYEEKWRQEMAECEAENKSLKQEKDRLHQQLKRIETLNRETFLSKVQSKISKAFTNKIKEKQQKKQTHRVLIDDINNCLLLFYVSQNLHTAFECFKKNFYTVYRKMATEPETRSFKEKLKLLETQTSGALKTERTKTLVRQKTFVEIMTKTDCPEPKGSVDVLLRNKPPSTPVLKPKTSLNAVTRNTHAPETAFLPHACVGKESQNNSSLETETNATLDTIKNVKQARKPMPLPKPFQTGPSSEAQDEPNKATIPSNTELSGKPRNYTNVYVFQTPEDKQSFPGHDNKTKPIYLTASECLDTCVTKRKRIPRDDYENYAINIQTPILENEGVCQRDSDDDYENSDCRLNAQLCVVDSGKQIPSYDEPENVLSLRQENYLQEISPETFYNTFPKRDDSVKKNDVGLDKMLELEESVKTPRYEQRRNGTAHIDLLLIGKTGNGKSALGNSILNRHAFVSKNSTSSVTKIVSRETSEVYGRIVSVVDGPGVGDTDLGAEQAQNLVIEALSSAVATNPRGFHAFLLVIKLGGRLTSEEMDTINFLKKILGKNFFRKFGILVMTCGDQLEKRTNFQKWVSKQEGVLSDLVKECNNRIILFDNKTDNKEEKEKQFNDLMRIIDHLVLENCRYSNEQFDLARSARNEIILESKKPVIVEESMLEANLIMQGIEICQVDAMDTKSTIRLNVLLARAKALHKKLIADDNSTGVLKEIISHVESVQNTIQVEISLSERMSEIYKQMEEKELQYSRDVHNKLGGNYNTFNEEMWRREMDDCLAKNKSLQAEKNRLFQQLKSIEHSNRETFLSKVQSKVSKALAFKMKQKQKFKEKELHKNLDKNYDLVNI</sequence>
<comment type="caution">
    <text evidence="7">The sequence shown here is derived from an EMBL/GenBank/DDBJ whole genome shotgun (WGS) entry which is preliminary data.</text>
</comment>
<organism evidence="7 8">
    <name type="scientific">Biomphalaria pfeifferi</name>
    <name type="common">Bloodfluke planorb</name>
    <name type="synonym">Freshwater snail</name>
    <dbReference type="NCBI Taxonomy" id="112525"/>
    <lineage>
        <taxon>Eukaryota</taxon>
        <taxon>Metazoa</taxon>
        <taxon>Spiralia</taxon>
        <taxon>Lophotrochozoa</taxon>
        <taxon>Mollusca</taxon>
        <taxon>Gastropoda</taxon>
        <taxon>Heterobranchia</taxon>
        <taxon>Euthyneura</taxon>
        <taxon>Panpulmonata</taxon>
        <taxon>Hygrophila</taxon>
        <taxon>Lymnaeoidea</taxon>
        <taxon>Planorbidae</taxon>
        <taxon>Biomphalaria</taxon>
    </lineage>
</organism>
<dbReference type="Proteomes" id="UP001233172">
    <property type="component" value="Unassembled WGS sequence"/>
</dbReference>
<evidence type="ECO:0000256" key="4">
    <source>
        <dbReference type="SAM" id="Coils"/>
    </source>
</evidence>
<accession>A0AAD8F4S7</accession>
<name>A0AAD8F4S7_BIOPF</name>
<comment type="similarity">
    <text evidence="1">Belongs to the TRAFAC class TrmE-Era-EngA-EngB-Septin-like GTPase superfamily. AIG1/Toc34/Toc159-like paraseptin GTPase family. IAN subfamily.</text>
</comment>
<evidence type="ECO:0000256" key="1">
    <source>
        <dbReference type="ARBA" id="ARBA00008535"/>
    </source>
</evidence>
<reference evidence="7" key="1">
    <citation type="journal article" date="2023" name="PLoS Negl. Trop. Dis.">
        <title>A genome sequence for Biomphalaria pfeifferi, the major vector snail for the human-infecting parasite Schistosoma mansoni.</title>
        <authorList>
            <person name="Bu L."/>
            <person name="Lu L."/>
            <person name="Laidemitt M.R."/>
            <person name="Zhang S.M."/>
            <person name="Mutuku M."/>
            <person name="Mkoji G."/>
            <person name="Steinauer M."/>
            <person name="Loker E.S."/>
        </authorList>
    </citation>
    <scope>NUCLEOTIDE SEQUENCE</scope>
    <source>
        <strain evidence="7">KasaAsao</strain>
    </source>
</reference>
<protein>
    <submittedName>
        <fullName evidence="7">GTPase IMAP family member 1</fullName>
    </submittedName>
</protein>
<evidence type="ECO:0000256" key="2">
    <source>
        <dbReference type="ARBA" id="ARBA00022741"/>
    </source>
</evidence>
<keyword evidence="2" id="KW-0547">Nucleotide-binding</keyword>
<dbReference type="InterPro" id="IPR027417">
    <property type="entry name" value="P-loop_NTPase"/>
</dbReference>
<feature type="coiled-coil region" evidence="4">
    <location>
        <begin position="1386"/>
        <end position="1413"/>
    </location>
</feature>
<dbReference type="PROSITE" id="PS51720">
    <property type="entry name" value="G_AIG1"/>
    <property type="match status" value="2"/>
</dbReference>
<keyword evidence="3" id="KW-0342">GTP-binding</keyword>
<dbReference type="InterPro" id="IPR006703">
    <property type="entry name" value="G_AIG1"/>
</dbReference>
<feature type="compositionally biased region" description="Polar residues" evidence="5">
    <location>
        <begin position="872"/>
        <end position="884"/>
    </location>
</feature>
<evidence type="ECO:0000256" key="3">
    <source>
        <dbReference type="ARBA" id="ARBA00023134"/>
    </source>
</evidence>
<feature type="coiled-coil region" evidence="4">
    <location>
        <begin position="622"/>
        <end position="659"/>
    </location>
</feature>
<dbReference type="PANTHER" id="PTHR10903">
    <property type="entry name" value="GTPASE, IMAP FAMILY MEMBER-RELATED"/>
    <property type="match status" value="1"/>
</dbReference>
<dbReference type="Gene3D" id="3.40.50.300">
    <property type="entry name" value="P-loop containing nucleotide triphosphate hydrolases"/>
    <property type="match status" value="2"/>
</dbReference>
<feature type="domain" description="AIG1-type G" evidence="6">
    <location>
        <begin position="1046"/>
        <end position="1254"/>
    </location>
</feature>
<feature type="region of interest" description="Disordered" evidence="5">
    <location>
        <begin position="777"/>
        <end position="796"/>
    </location>
</feature>
<keyword evidence="8" id="KW-1185">Reference proteome</keyword>
<feature type="domain" description="AIG1-type G" evidence="6">
    <location>
        <begin position="286"/>
        <end position="494"/>
    </location>
</feature>
<evidence type="ECO:0000313" key="8">
    <source>
        <dbReference type="Proteomes" id="UP001233172"/>
    </source>
</evidence>
<evidence type="ECO:0000313" key="7">
    <source>
        <dbReference type="EMBL" id="KAK0050014.1"/>
    </source>
</evidence>
<evidence type="ECO:0000256" key="5">
    <source>
        <dbReference type="SAM" id="MobiDB-lite"/>
    </source>
</evidence>
<dbReference type="EMBL" id="JASAOG010000119">
    <property type="protein sequence ID" value="KAK0050014.1"/>
    <property type="molecule type" value="Genomic_DNA"/>
</dbReference>
<gene>
    <name evidence="7" type="ORF">Bpfe_020565</name>
</gene>
<dbReference type="FunFam" id="3.40.50.300:FF:000840">
    <property type="entry name" value="Immune-associated nucleotide-binding protein 9"/>
    <property type="match status" value="1"/>
</dbReference>
<keyword evidence="4" id="KW-0175">Coiled coil</keyword>
<feature type="region of interest" description="Disordered" evidence="5">
    <location>
        <begin position="844"/>
        <end position="884"/>
    </location>
</feature>
<dbReference type="PANTHER" id="PTHR10903:SF184">
    <property type="entry name" value="GTP-BINDING PROTEIN A"/>
    <property type="match status" value="1"/>
</dbReference>
<dbReference type="SUPFAM" id="SSF52540">
    <property type="entry name" value="P-loop containing nucleoside triphosphate hydrolases"/>
    <property type="match status" value="2"/>
</dbReference>
<dbReference type="GO" id="GO:0005525">
    <property type="term" value="F:GTP binding"/>
    <property type="evidence" value="ECO:0007669"/>
    <property type="project" value="UniProtKB-KW"/>
</dbReference>
<proteinExistence type="inferred from homology"/>
<dbReference type="InterPro" id="IPR045058">
    <property type="entry name" value="GIMA/IAN/Toc"/>
</dbReference>
<dbReference type="Pfam" id="PF04548">
    <property type="entry name" value="AIG1"/>
    <property type="match status" value="2"/>
</dbReference>
<evidence type="ECO:0000259" key="6">
    <source>
        <dbReference type="PROSITE" id="PS51720"/>
    </source>
</evidence>